<reference evidence="2" key="1">
    <citation type="submission" date="2016-10" db="EMBL/GenBank/DDBJ databases">
        <authorList>
            <person name="Varghese N."/>
            <person name="Submissions S."/>
        </authorList>
    </citation>
    <scope>NUCLEOTIDE SEQUENCE [LARGE SCALE GENOMIC DNA]</scope>
    <source>
        <strain evidence="2">DSM 23515</strain>
    </source>
</reference>
<dbReference type="InterPro" id="IPR044543">
    <property type="entry name" value="YHJQ-like"/>
</dbReference>
<gene>
    <name evidence="1" type="ORF">SAMN04488033_103188</name>
</gene>
<keyword evidence="2" id="KW-1185">Reference proteome</keyword>
<dbReference type="InterPro" id="IPR005560">
    <property type="entry name" value="Csp_YhjQ"/>
</dbReference>
<accession>A0A1I2KJU2</accession>
<dbReference type="PANTHER" id="PTHR37310">
    <property type="entry name" value="CYTOPLASMIC PROTEIN-RELATED"/>
    <property type="match status" value="1"/>
</dbReference>
<proteinExistence type="predicted"/>
<evidence type="ECO:0000313" key="2">
    <source>
        <dbReference type="Proteomes" id="UP000199116"/>
    </source>
</evidence>
<dbReference type="Pfam" id="PF03860">
    <property type="entry name" value="Csp"/>
    <property type="match status" value="1"/>
</dbReference>
<evidence type="ECO:0000313" key="1">
    <source>
        <dbReference type="EMBL" id="SFF66608.1"/>
    </source>
</evidence>
<dbReference type="CDD" id="cd08026">
    <property type="entry name" value="DUF326"/>
    <property type="match status" value="1"/>
</dbReference>
<protein>
    <recommendedName>
        <fullName evidence="3">Four-helix bundle copper-binding protein</fullName>
    </recommendedName>
</protein>
<evidence type="ECO:0008006" key="3">
    <source>
        <dbReference type="Google" id="ProtNLM"/>
    </source>
</evidence>
<dbReference type="RefSeq" id="WP_034892172.1">
    <property type="nucleotide sequence ID" value="NZ_FOOH01000003.1"/>
</dbReference>
<sequence length="106" mass="11861">MRNEKLINALGNCINHCNYCADACLDEDNVKMMKDCIRIDRVCAEACAALNQILATSYSDVNALVEYCKKVCQDCADECDKHDHQHCKDCAQACRECVEACEAYLA</sequence>
<dbReference type="Gene3D" id="1.20.1270.360">
    <property type="match status" value="1"/>
</dbReference>
<dbReference type="PANTHER" id="PTHR37310:SF1">
    <property type="entry name" value="CYTOPLASMIC PROTEIN"/>
    <property type="match status" value="1"/>
</dbReference>
<name>A0A1I2KJU2_9FLAO</name>
<dbReference type="Proteomes" id="UP000199116">
    <property type="component" value="Unassembled WGS sequence"/>
</dbReference>
<dbReference type="EMBL" id="FOOH01000003">
    <property type="protein sequence ID" value="SFF66608.1"/>
    <property type="molecule type" value="Genomic_DNA"/>
</dbReference>
<dbReference type="AlphaFoldDB" id="A0A1I2KJU2"/>
<organism evidence="1 2">
    <name type="scientific">Salegentibacter agarivorans</name>
    <dbReference type="NCBI Taxonomy" id="345907"/>
    <lineage>
        <taxon>Bacteria</taxon>
        <taxon>Pseudomonadati</taxon>
        <taxon>Bacteroidota</taxon>
        <taxon>Flavobacteriia</taxon>
        <taxon>Flavobacteriales</taxon>
        <taxon>Flavobacteriaceae</taxon>
        <taxon>Salegentibacter</taxon>
    </lineage>
</organism>